<comment type="caution">
    <text evidence="7">The sequence shown here is derived from an EMBL/GenBank/DDBJ whole genome shotgun (WGS) entry which is preliminary data.</text>
</comment>
<dbReference type="GO" id="GO:0006749">
    <property type="term" value="P:glutathione metabolic process"/>
    <property type="evidence" value="ECO:0007669"/>
    <property type="project" value="InterPro"/>
</dbReference>
<dbReference type="PROSITE" id="PS50405">
    <property type="entry name" value="GST_CTER"/>
    <property type="match status" value="1"/>
</dbReference>
<dbReference type="InterPro" id="IPR036282">
    <property type="entry name" value="Glutathione-S-Trfase_C_sf"/>
</dbReference>
<evidence type="ECO:0000259" key="6">
    <source>
        <dbReference type="PROSITE" id="PS50405"/>
    </source>
</evidence>
<dbReference type="GO" id="GO:0004364">
    <property type="term" value="F:glutathione transferase activity"/>
    <property type="evidence" value="ECO:0007669"/>
    <property type="project" value="UniProtKB-EC"/>
</dbReference>
<organism evidence="7 8">
    <name type="scientific">Carex littledalei</name>
    <dbReference type="NCBI Taxonomy" id="544730"/>
    <lineage>
        <taxon>Eukaryota</taxon>
        <taxon>Viridiplantae</taxon>
        <taxon>Streptophyta</taxon>
        <taxon>Embryophyta</taxon>
        <taxon>Tracheophyta</taxon>
        <taxon>Spermatophyta</taxon>
        <taxon>Magnoliopsida</taxon>
        <taxon>Liliopsida</taxon>
        <taxon>Poales</taxon>
        <taxon>Cyperaceae</taxon>
        <taxon>Cyperoideae</taxon>
        <taxon>Cariceae</taxon>
        <taxon>Carex</taxon>
        <taxon>Carex subgen. Euthyceras</taxon>
    </lineage>
</organism>
<dbReference type="FunFam" id="1.20.1050.10:FF:000012">
    <property type="entry name" value="Tau class glutathione S-transferase"/>
    <property type="match status" value="1"/>
</dbReference>
<comment type="catalytic activity">
    <reaction evidence="4">
        <text>RX + glutathione = an S-substituted glutathione + a halide anion + H(+)</text>
        <dbReference type="Rhea" id="RHEA:16437"/>
        <dbReference type="ChEBI" id="CHEBI:15378"/>
        <dbReference type="ChEBI" id="CHEBI:16042"/>
        <dbReference type="ChEBI" id="CHEBI:17792"/>
        <dbReference type="ChEBI" id="CHEBI:57925"/>
        <dbReference type="ChEBI" id="CHEBI:90779"/>
        <dbReference type="EC" id="2.5.1.18"/>
    </reaction>
</comment>
<evidence type="ECO:0000313" key="8">
    <source>
        <dbReference type="Proteomes" id="UP000623129"/>
    </source>
</evidence>
<comment type="similarity">
    <text evidence="3">Belongs to the GST superfamily. Tau family.</text>
</comment>
<dbReference type="CDD" id="cd03185">
    <property type="entry name" value="GST_C_Tau"/>
    <property type="match status" value="1"/>
</dbReference>
<dbReference type="Proteomes" id="UP000623129">
    <property type="component" value="Unassembled WGS sequence"/>
</dbReference>
<dbReference type="PANTHER" id="PTHR11260">
    <property type="entry name" value="GLUTATHIONE S-TRANSFERASE, GST, SUPERFAMILY, GST DOMAIN CONTAINING"/>
    <property type="match status" value="1"/>
</dbReference>
<evidence type="ECO:0000256" key="2">
    <source>
        <dbReference type="ARBA" id="ARBA00022679"/>
    </source>
</evidence>
<feature type="domain" description="GST N-terminal" evidence="5">
    <location>
        <begin position="4"/>
        <end position="83"/>
    </location>
</feature>
<protein>
    <recommendedName>
        <fullName evidence="1">glutathione transferase</fullName>
        <ecNumber evidence="1">2.5.1.18</ecNumber>
    </recommendedName>
</protein>
<dbReference type="SUPFAM" id="SSF47616">
    <property type="entry name" value="GST C-terminal domain-like"/>
    <property type="match status" value="1"/>
</dbReference>
<dbReference type="SFLD" id="SFLDS00019">
    <property type="entry name" value="Glutathione_Transferase_(cytos"/>
    <property type="match status" value="1"/>
</dbReference>
<dbReference type="InterPro" id="IPR004045">
    <property type="entry name" value="Glutathione_S-Trfase_N"/>
</dbReference>
<dbReference type="Gene3D" id="3.40.30.10">
    <property type="entry name" value="Glutaredoxin"/>
    <property type="match status" value="1"/>
</dbReference>
<dbReference type="CDD" id="cd03058">
    <property type="entry name" value="GST_N_Tau"/>
    <property type="match status" value="1"/>
</dbReference>
<evidence type="ECO:0000256" key="4">
    <source>
        <dbReference type="ARBA" id="ARBA00047960"/>
    </source>
</evidence>
<dbReference type="GO" id="GO:0005737">
    <property type="term" value="C:cytoplasm"/>
    <property type="evidence" value="ECO:0007669"/>
    <property type="project" value="TreeGrafter"/>
</dbReference>
<dbReference type="InterPro" id="IPR004046">
    <property type="entry name" value="GST_C"/>
</dbReference>
<keyword evidence="8" id="KW-1185">Reference proteome</keyword>
<dbReference type="Pfam" id="PF00043">
    <property type="entry name" value="GST_C"/>
    <property type="match status" value="1"/>
</dbReference>
<sequence>MEDTTVKLLGTKGSPFSHRAEVALRLKDVKFEFLHEDLAHKSDMLLRHNPIHKKVPVLVHGEKSIAESLIVIEYVDEAFEGYNILPSDPYERAMARFWARFIDDKVIPAFWMSCWTDGEIQKGFIAQSKETLTTLQRQLEGKKFFGGDSIGLVDLAGCMIAFWFAVLQEVAGINLLNEEDYPVLCRWAEDYCSVRAVSESLPDKSFLVAHFASKKEKMFATKAPLLSTKAGRPLPPPLKSNG</sequence>
<dbReference type="InterPro" id="IPR040079">
    <property type="entry name" value="Glutathione_S-Trfase"/>
</dbReference>
<dbReference type="EC" id="2.5.1.18" evidence="1"/>
<evidence type="ECO:0000256" key="3">
    <source>
        <dbReference type="ARBA" id="ARBA00025743"/>
    </source>
</evidence>
<dbReference type="SUPFAM" id="SSF52833">
    <property type="entry name" value="Thioredoxin-like"/>
    <property type="match status" value="1"/>
</dbReference>
<dbReference type="InterPro" id="IPR045074">
    <property type="entry name" value="GST_C_Tau"/>
</dbReference>
<reference evidence="7" key="1">
    <citation type="submission" date="2020-01" db="EMBL/GenBank/DDBJ databases">
        <title>Genome sequence of Kobresia littledalei, the first chromosome-level genome in the family Cyperaceae.</title>
        <authorList>
            <person name="Qu G."/>
        </authorList>
    </citation>
    <scope>NUCLEOTIDE SEQUENCE</scope>
    <source>
        <strain evidence="7">C.B.Clarke</strain>
        <tissue evidence="7">Leaf</tissue>
    </source>
</reference>
<dbReference type="InterPro" id="IPR010987">
    <property type="entry name" value="Glutathione-S-Trfase_C-like"/>
</dbReference>
<keyword evidence="2 7" id="KW-0808">Transferase</keyword>
<dbReference type="AlphaFoldDB" id="A0A833QJI2"/>
<dbReference type="SFLD" id="SFLDG00358">
    <property type="entry name" value="Main_(cytGST)"/>
    <property type="match status" value="1"/>
</dbReference>
<accession>A0A833QJI2</accession>
<dbReference type="PROSITE" id="PS50404">
    <property type="entry name" value="GST_NTER"/>
    <property type="match status" value="1"/>
</dbReference>
<dbReference type="InterPro" id="IPR045073">
    <property type="entry name" value="Omega/Tau-like"/>
</dbReference>
<feature type="domain" description="GST C-terminal" evidence="6">
    <location>
        <begin position="88"/>
        <end position="211"/>
    </location>
</feature>
<gene>
    <name evidence="7" type="ORF">FCM35_KLT07243</name>
</gene>
<dbReference type="SFLD" id="SFLDG01152">
    <property type="entry name" value="Main.3:_Omega-_and_Tau-like"/>
    <property type="match status" value="1"/>
</dbReference>
<dbReference type="PANTHER" id="PTHR11260:SF773">
    <property type="entry name" value="GLUTATHIONE S-TRANSFERASE U26"/>
    <property type="match status" value="1"/>
</dbReference>
<dbReference type="Pfam" id="PF02798">
    <property type="entry name" value="GST_N"/>
    <property type="match status" value="1"/>
</dbReference>
<proteinExistence type="inferred from homology"/>
<dbReference type="InterPro" id="IPR036249">
    <property type="entry name" value="Thioredoxin-like_sf"/>
</dbReference>
<evidence type="ECO:0000259" key="5">
    <source>
        <dbReference type="PROSITE" id="PS50404"/>
    </source>
</evidence>
<dbReference type="Gene3D" id="1.20.1050.10">
    <property type="match status" value="1"/>
</dbReference>
<evidence type="ECO:0000256" key="1">
    <source>
        <dbReference type="ARBA" id="ARBA00012452"/>
    </source>
</evidence>
<dbReference type="OrthoDB" id="4951845at2759"/>
<name>A0A833QJI2_9POAL</name>
<dbReference type="EMBL" id="SWLB01000017">
    <property type="protein sequence ID" value="KAF3327125.1"/>
    <property type="molecule type" value="Genomic_DNA"/>
</dbReference>
<evidence type="ECO:0000313" key="7">
    <source>
        <dbReference type="EMBL" id="KAF3327125.1"/>
    </source>
</evidence>
<dbReference type="FunFam" id="3.40.30.10:FF:000044">
    <property type="entry name" value="Glutathione S-transferase GSTU6"/>
    <property type="match status" value="1"/>
</dbReference>